<name>A0A853CDV1_9ACTN</name>
<protein>
    <recommendedName>
        <fullName evidence="4">ABC-2 family transporter protein</fullName>
    </recommendedName>
</protein>
<comment type="caution">
    <text evidence="2">The sequence shown here is derived from an EMBL/GenBank/DDBJ whole genome shotgun (WGS) entry which is preliminary data.</text>
</comment>
<keyword evidence="1" id="KW-0472">Membrane</keyword>
<dbReference type="RefSeq" id="WP_179716214.1">
    <property type="nucleotide sequence ID" value="NZ_JACBZT010000001.1"/>
</dbReference>
<feature type="transmembrane region" description="Helical" evidence="1">
    <location>
        <begin position="231"/>
        <end position="249"/>
    </location>
</feature>
<feature type="transmembrane region" description="Helical" evidence="1">
    <location>
        <begin position="43"/>
        <end position="62"/>
    </location>
</feature>
<dbReference type="Proteomes" id="UP000541969">
    <property type="component" value="Unassembled WGS sequence"/>
</dbReference>
<accession>A0A853CDV1</accession>
<gene>
    <name evidence="2" type="ORF">GGQ55_001855</name>
</gene>
<evidence type="ECO:0000256" key="1">
    <source>
        <dbReference type="SAM" id="Phobius"/>
    </source>
</evidence>
<reference evidence="2 3" key="1">
    <citation type="submission" date="2020-07" db="EMBL/GenBank/DDBJ databases">
        <title>Sequencing the genomes of 1000 actinobacteria strains.</title>
        <authorList>
            <person name="Klenk H.-P."/>
        </authorList>
    </citation>
    <scope>NUCLEOTIDE SEQUENCE [LARGE SCALE GENOMIC DNA]</scope>
    <source>
        <strain evidence="2 3">DSM 104001</strain>
    </source>
</reference>
<evidence type="ECO:0008006" key="4">
    <source>
        <dbReference type="Google" id="ProtNLM"/>
    </source>
</evidence>
<feature type="transmembrane region" description="Helical" evidence="1">
    <location>
        <begin position="158"/>
        <end position="178"/>
    </location>
</feature>
<proteinExistence type="predicted"/>
<organism evidence="2 3">
    <name type="scientific">Petropleomorpha daqingensis</name>
    <dbReference type="NCBI Taxonomy" id="2026353"/>
    <lineage>
        <taxon>Bacteria</taxon>
        <taxon>Bacillati</taxon>
        <taxon>Actinomycetota</taxon>
        <taxon>Actinomycetes</taxon>
        <taxon>Geodermatophilales</taxon>
        <taxon>Geodermatophilaceae</taxon>
        <taxon>Petropleomorpha</taxon>
    </lineage>
</organism>
<evidence type="ECO:0000313" key="3">
    <source>
        <dbReference type="Proteomes" id="UP000541969"/>
    </source>
</evidence>
<dbReference type="AlphaFoldDB" id="A0A853CDV1"/>
<feature type="transmembrane region" description="Helical" evidence="1">
    <location>
        <begin position="74"/>
        <end position="94"/>
    </location>
</feature>
<keyword evidence="1" id="KW-0812">Transmembrane</keyword>
<feature type="transmembrane region" description="Helical" evidence="1">
    <location>
        <begin position="122"/>
        <end position="146"/>
    </location>
</feature>
<keyword evidence="3" id="KW-1185">Reference proteome</keyword>
<dbReference type="EMBL" id="JACBZT010000001">
    <property type="protein sequence ID" value="NYJ05577.1"/>
    <property type="molecule type" value="Genomic_DNA"/>
</dbReference>
<feature type="transmembrane region" description="Helical" evidence="1">
    <location>
        <begin position="185"/>
        <end position="204"/>
    </location>
</feature>
<keyword evidence="1" id="KW-1133">Transmembrane helix</keyword>
<sequence>MTATATPTTIVPVRPVVRRTGPSLPSLVGIEIRKSLSTRSGKALAAAAIVLAPAATAVVAGASTEPLPSVDGPIAVMGLLTGYLLIALGVLCTAGEWSHRTVQTTYLLVPHRGRVLASKATAMALTGAVLGAISTALTAGVLAVMVGDSTSWDGAGRAMTAAVVACVAFAVTGAGAGAAFANTPAALTSLYLVLLGVIPLLSGFKPEIAEKIDPANAVLNLGQGQSQTQSAVILAAWVVIPAVAGWILTHRRAVQ</sequence>
<evidence type="ECO:0000313" key="2">
    <source>
        <dbReference type="EMBL" id="NYJ05577.1"/>
    </source>
</evidence>